<reference evidence="1 2" key="1">
    <citation type="submission" date="2020-06" db="EMBL/GenBank/DDBJ databases">
        <authorList>
            <person name="Criscuolo A."/>
        </authorList>
    </citation>
    <scope>NUCLEOTIDE SEQUENCE [LARGE SCALE GENOMIC DNA]</scope>
    <source>
        <strain evidence="2">CIP 110025</strain>
    </source>
</reference>
<comment type="caution">
    <text evidence="1">The sequence shown here is derived from an EMBL/GenBank/DDBJ whole genome shotgun (WGS) entry which is preliminary data.</text>
</comment>
<name>A0A6V6ZDW6_9FLAO</name>
<evidence type="ECO:0000313" key="2">
    <source>
        <dbReference type="Proteomes" id="UP000556700"/>
    </source>
</evidence>
<protein>
    <submittedName>
        <fullName evidence="1">Uncharacterized protein</fullName>
    </submittedName>
</protein>
<dbReference type="AlphaFoldDB" id="A0A6V6ZDW6"/>
<dbReference type="RefSeq" id="WP_031457235.1">
    <property type="nucleotide sequence ID" value="NZ_CAIJDO010000315.1"/>
</dbReference>
<dbReference type="EMBL" id="CAIJDO010000315">
    <property type="protein sequence ID" value="CAD0009849.1"/>
    <property type="molecule type" value="Genomic_DNA"/>
</dbReference>
<dbReference type="Proteomes" id="UP000556700">
    <property type="component" value="Unassembled WGS sequence"/>
</dbReference>
<keyword evidence="2" id="KW-1185">Reference proteome</keyword>
<accession>A0A6V6ZDW6</accession>
<sequence>MGVQTIIDGFDVAMPGFSRTFDSLGGTDYLGIKPTESQEGGYYTAMALTFVTGGAEAGAEKSGVNGLKKGINWLLKGGKTFNQYKIARGGTETLAKIATSTGTQRISTEFHHVFLTQRLQRAYNLPNWMVNNHLNVWKLNSVQHSIIDPYRYRFLRAGFKPKVGWFGEYNWFTKF</sequence>
<proteinExistence type="predicted"/>
<organism evidence="1 2">
    <name type="scientific">Flavobacterium chungangense</name>
    <dbReference type="NCBI Taxonomy" id="554283"/>
    <lineage>
        <taxon>Bacteria</taxon>
        <taxon>Pseudomonadati</taxon>
        <taxon>Bacteroidota</taxon>
        <taxon>Flavobacteriia</taxon>
        <taxon>Flavobacteriales</taxon>
        <taxon>Flavobacteriaceae</taxon>
        <taxon>Flavobacterium</taxon>
    </lineage>
</organism>
<gene>
    <name evidence="1" type="ORF">FLACHUCJ7_04489</name>
</gene>
<evidence type="ECO:0000313" key="1">
    <source>
        <dbReference type="EMBL" id="CAD0009849.1"/>
    </source>
</evidence>